<dbReference type="AlphaFoldDB" id="A0A4W3JJJ5"/>
<protein>
    <recommendedName>
        <fullName evidence="6">Ig-like domain-containing protein</fullName>
    </recommendedName>
</protein>
<dbReference type="PANTHER" id="PTHR19367:SF18">
    <property type="entry name" value="T CELL RECEPTOR ALPHA VARIABLE 16"/>
    <property type="match status" value="1"/>
</dbReference>
<dbReference type="GeneTree" id="ENSGT00970000196778"/>
<keyword evidence="5" id="KW-1279">T cell receptor</keyword>
<dbReference type="InterPro" id="IPR013106">
    <property type="entry name" value="Ig_V-set"/>
</dbReference>
<evidence type="ECO:0000256" key="2">
    <source>
        <dbReference type="ARBA" id="ARBA00023130"/>
    </source>
</evidence>
<dbReference type="Pfam" id="PF07686">
    <property type="entry name" value="V-set"/>
    <property type="match status" value="1"/>
</dbReference>
<reference evidence="7" key="5">
    <citation type="submission" date="2025-09" db="UniProtKB">
        <authorList>
            <consortium name="Ensembl"/>
        </authorList>
    </citation>
    <scope>IDENTIFICATION</scope>
</reference>
<evidence type="ECO:0000259" key="6">
    <source>
        <dbReference type="PROSITE" id="PS50835"/>
    </source>
</evidence>
<keyword evidence="1" id="KW-0732">Signal</keyword>
<dbReference type="GO" id="GO:0002250">
    <property type="term" value="P:adaptive immune response"/>
    <property type="evidence" value="ECO:0007669"/>
    <property type="project" value="UniProtKB-KW"/>
</dbReference>
<name>A0A4W3JJJ5_CALMI</name>
<dbReference type="Ensembl" id="ENSCMIT00000032792.1">
    <property type="protein sequence ID" value="ENSCMIP00000032300.1"/>
    <property type="gene ID" value="ENSCMIG00000013808.1"/>
</dbReference>
<evidence type="ECO:0000256" key="1">
    <source>
        <dbReference type="ARBA" id="ARBA00022729"/>
    </source>
</evidence>
<feature type="domain" description="Ig-like" evidence="6">
    <location>
        <begin position="39"/>
        <end position="132"/>
    </location>
</feature>
<keyword evidence="5" id="KW-0391">Immunity</keyword>
<dbReference type="InterPro" id="IPR007110">
    <property type="entry name" value="Ig-like_dom"/>
</dbReference>
<keyword evidence="3" id="KW-0675">Receptor</keyword>
<reference evidence="8" key="2">
    <citation type="journal article" date="2007" name="PLoS Biol.">
        <title>Survey sequencing and comparative analysis of the elephant shark (Callorhinchus milii) genome.</title>
        <authorList>
            <person name="Venkatesh B."/>
            <person name="Kirkness E.F."/>
            <person name="Loh Y.H."/>
            <person name="Halpern A.L."/>
            <person name="Lee A.P."/>
            <person name="Johnson J."/>
            <person name="Dandona N."/>
            <person name="Viswanathan L.D."/>
            <person name="Tay A."/>
            <person name="Venter J.C."/>
            <person name="Strausberg R.L."/>
            <person name="Brenner S."/>
        </authorList>
    </citation>
    <scope>NUCLEOTIDE SEQUENCE [LARGE SCALE GENOMIC DNA]</scope>
</reference>
<dbReference type="GO" id="GO:0042101">
    <property type="term" value="C:T cell receptor complex"/>
    <property type="evidence" value="ECO:0007669"/>
    <property type="project" value="UniProtKB-KW"/>
</dbReference>
<dbReference type="InterPro" id="IPR003599">
    <property type="entry name" value="Ig_sub"/>
</dbReference>
<keyword evidence="2" id="KW-1064">Adaptive immunity</keyword>
<organism evidence="7 8">
    <name type="scientific">Callorhinchus milii</name>
    <name type="common">Ghost shark</name>
    <dbReference type="NCBI Taxonomy" id="7868"/>
    <lineage>
        <taxon>Eukaryota</taxon>
        <taxon>Metazoa</taxon>
        <taxon>Chordata</taxon>
        <taxon>Craniata</taxon>
        <taxon>Vertebrata</taxon>
        <taxon>Chondrichthyes</taxon>
        <taxon>Holocephali</taxon>
        <taxon>Chimaeriformes</taxon>
        <taxon>Callorhinchidae</taxon>
        <taxon>Callorhinchus</taxon>
    </lineage>
</organism>
<evidence type="ECO:0000256" key="5">
    <source>
        <dbReference type="ARBA" id="ARBA00043266"/>
    </source>
</evidence>
<proteinExistence type="predicted"/>
<dbReference type="InterPro" id="IPR036179">
    <property type="entry name" value="Ig-like_dom_sf"/>
</dbReference>
<sequence>MCYIILVDNYYLVIRNYIVNTILLYSFMFITDLCGNSLQDIGNQPIAEISVEESKDVKLSCTLKKISDAYGLFWYRQASRNVPVYILQSVAGKDNKSPDFQHRFSSKVDKTNEDFKLSIANVLIGDSAVYYCAKRPTLLPSCGGTVQKLQAVHLLLKREGEPLHQVKLKQHLCLFTSRVLCYIVLTLANSALKLEDRDLIPGWDETLGKFLCSTHIPLPSYQL</sequence>
<dbReference type="PROSITE" id="PS50835">
    <property type="entry name" value="IG_LIKE"/>
    <property type="match status" value="1"/>
</dbReference>
<evidence type="ECO:0000313" key="8">
    <source>
        <dbReference type="Proteomes" id="UP000314986"/>
    </source>
</evidence>
<reference evidence="8" key="3">
    <citation type="journal article" date="2014" name="Nature">
        <title>Elephant shark genome provides unique insights into gnathostome evolution.</title>
        <authorList>
            <consortium name="International Elephant Shark Genome Sequencing Consortium"/>
            <person name="Venkatesh B."/>
            <person name="Lee A.P."/>
            <person name="Ravi V."/>
            <person name="Maurya A.K."/>
            <person name="Lian M.M."/>
            <person name="Swann J.B."/>
            <person name="Ohta Y."/>
            <person name="Flajnik M.F."/>
            <person name="Sutoh Y."/>
            <person name="Kasahara M."/>
            <person name="Hoon S."/>
            <person name="Gangu V."/>
            <person name="Roy S.W."/>
            <person name="Irimia M."/>
            <person name="Korzh V."/>
            <person name="Kondrychyn I."/>
            <person name="Lim Z.W."/>
            <person name="Tay B.H."/>
            <person name="Tohari S."/>
            <person name="Kong K.W."/>
            <person name="Ho S."/>
            <person name="Lorente-Galdos B."/>
            <person name="Quilez J."/>
            <person name="Marques-Bonet T."/>
            <person name="Raney B.J."/>
            <person name="Ingham P.W."/>
            <person name="Tay A."/>
            <person name="Hillier L.W."/>
            <person name="Minx P."/>
            <person name="Boehm T."/>
            <person name="Wilson R.K."/>
            <person name="Brenner S."/>
            <person name="Warren W.C."/>
        </authorList>
    </citation>
    <scope>NUCLEOTIDE SEQUENCE [LARGE SCALE GENOMIC DNA]</scope>
</reference>
<keyword evidence="4" id="KW-0393">Immunoglobulin domain</keyword>
<dbReference type="SMART" id="SM00409">
    <property type="entry name" value="IG"/>
    <property type="match status" value="1"/>
</dbReference>
<reference evidence="7" key="4">
    <citation type="submission" date="2025-08" db="UniProtKB">
        <authorList>
            <consortium name="Ensembl"/>
        </authorList>
    </citation>
    <scope>IDENTIFICATION</scope>
</reference>
<dbReference type="InterPro" id="IPR051287">
    <property type="entry name" value="TCR_variable_region"/>
</dbReference>
<keyword evidence="8" id="KW-1185">Reference proteome</keyword>
<dbReference type="CDD" id="cd00099">
    <property type="entry name" value="IgV"/>
    <property type="match status" value="1"/>
</dbReference>
<dbReference type="InParanoid" id="A0A4W3JJJ5"/>
<evidence type="ECO:0000256" key="3">
    <source>
        <dbReference type="ARBA" id="ARBA00023170"/>
    </source>
</evidence>
<dbReference type="Proteomes" id="UP000314986">
    <property type="component" value="Unassembled WGS sequence"/>
</dbReference>
<dbReference type="InterPro" id="IPR013783">
    <property type="entry name" value="Ig-like_fold"/>
</dbReference>
<dbReference type="SUPFAM" id="SSF48726">
    <property type="entry name" value="Immunoglobulin"/>
    <property type="match status" value="1"/>
</dbReference>
<dbReference type="PANTHER" id="PTHR19367">
    <property type="entry name" value="T-CELL RECEPTOR ALPHA CHAIN V REGION"/>
    <property type="match status" value="1"/>
</dbReference>
<accession>A0A4W3JJJ5</accession>
<dbReference type="SMART" id="SM00406">
    <property type="entry name" value="IGv"/>
    <property type="match status" value="1"/>
</dbReference>
<evidence type="ECO:0000256" key="4">
    <source>
        <dbReference type="ARBA" id="ARBA00023319"/>
    </source>
</evidence>
<dbReference type="Gene3D" id="2.60.40.10">
    <property type="entry name" value="Immunoglobulins"/>
    <property type="match status" value="1"/>
</dbReference>
<evidence type="ECO:0000313" key="7">
    <source>
        <dbReference type="Ensembl" id="ENSCMIP00000032300.1"/>
    </source>
</evidence>
<reference evidence="8" key="1">
    <citation type="journal article" date="2006" name="Science">
        <title>Ancient noncoding elements conserved in the human genome.</title>
        <authorList>
            <person name="Venkatesh B."/>
            <person name="Kirkness E.F."/>
            <person name="Loh Y.H."/>
            <person name="Halpern A.L."/>
            <person name="Lee A.P."/>
            <person name="Johnson J."/>
            <person name="Dandona N."/>
            <person name="Viswanathan L.D."/>
            <person name="Tay A."/>
            <person name="Venter J.C."/>
            <person name="Strausberg R.L."/>
            <person name="Brenner S."/>
        </authorList>
    </citation>
    <scope>NUCLEOTIDE SEQUENCE [LARGE SCALE GENOMIC DNA]</scope>
</reference>